<feature type="region of interest" description="Disordered" evidence="1">
    <location>
        <begin position="112"/>
        <end position="154"/>
    </location>
</feature>
<evidence type="ECO:0000256" key="1">
    <source>
        <dbReference type="SAM" id="MobiDB-lite"/>
    </source>
</evidence>
<sequence>MAARNLTPRPLTVEELPPAMAAFIRAQAELRGLDRDPLPETTHGLRTDEETLGPRPGGRGLQTERHTVEMLLTPELLIISYREGGDDGGERIGPTTRVSFHRLAELEVATPPAGMQRRTHGSPPGPPKDALTVTSTPLGATRRTTRHVPTGSGPDVTRFREAVLAAQERA</sequence>
<accession>A0ABV9RNW4</accession>
<organism evidence="2 3">
    <name type="scientific">Actinomycetospora chibensis</name>
    <dbReference type="NCBI Taxonomy" id="663606"/>
    <lineage>
        <taxon>Bacteria</taxon>
        <taxon>Bacillati</taxon>
        <taxon>Actinomycetota</taxon>
        <taxon>Actinomycetes</taxon>
        <taxon>Pseudonocardiales</taxon>
        <taxon>Pseudonocardiaceae</taxon>
        <taxon>Actinomycetospora</taxon>
    </lineage>
</organism>
<name>A0ABV9RNW4_9PSEU</name>
<keyword evidence="3" id="KW-1185">Reference proteome</keyword>
<gene>
    <name evidence="2" type="ORF">ACFPEL_16820</name>
</gene>
<proteinExistence type="predicted"/>
<feature type="region of interest" description="Disordered" evidence="1">
    <location>
        <begin position="34"/>
        <end position="62"/>
    </location>
</feature>
<dbReference type="Proteomes" id="UP001595909">
    <property type="component" value="Unassembled WGS sequence"/>
</dbReference>
<feature type="compositionally biased region" description="Basic and acidic residues" evidence="1">
    <location>
        <begin position="34"/>
        <end position="49"/>
    </location>
</feature>
<protein>
    <submittedName>
        <fullName evidence="2">Uncharacterized protein</fullName>
    </submittedName>
</protein>
<reference evidence="3" key="1">
    <citation type="journal article" date="2019" name="Int. J. Syst. Evol. Microbiol.">
        <title>The Global Catalogue of Microorganisms (GCM) 10K type strain sequencing project: providing services to taxonomists for standard genome sequencing and annotation.</title>
        <authorList>
            <consortium name="The Broad Institute Genomics Platform"/>
            <consortium name="The Broad Institute Genome Sequencing Center for Infectious Disease"/>
            <person name="Wu L."/>
            <person name="Ma J."/>
        </authorList>
    </citation>
    <scope>NUCLEOTIDE SEQUENCE [LARGE SCALE GENOMIC DNA]</scope>
    <source>
        <strain evidence="3">CCUG 50347</strain>
    </source>
</reference>
<evidence type="ECO:0000313" key="2">
    <source>
        <dbReference type="EMBL" id="MFC4834080.1"/>
    </source>
</evidence>
<dbReference type="RefSeq" id="WP_274189401.1">
    <property type="nucleotide sequence ID" value="NZ_BAABHN010000037.1"/>
</dbReference>
<evidence type="ECO:0000313" key="3">
    <source>
        <dbReference type="Proteomes" id="UP001595909"/>
    </source>
</evidence>
<comment type="caution">
    <text evidence="2">The sequence shown here is derived from an EMBL/GenBank/DDBJ whole genome shotgun (WGS) entry which is preliminary data.</text>
</comment>
<dbReference type="EMBL" id="JBHSIM010000037">
    <property type="protein sequence ID" value="MFC4834080.1"/>
    <property type="molecule type" value="Genomic_DNA"/>
</dbReference>